<feature type="transmembrane region" description="Helical" evidence="13">
    <location>
        <begin position="554"/>
        <end position="576"/>
    </location>
</feature>
<keyword evidence="5 13" id="KW-0812">Transmembrane</keyword>
<feature type="transmembrane region" description="Helical" evidence="13">
    <location>
        <begin position="1466"/>
        <end position="1487"/>
    </location>
</feature>
<dbReference type="InterPro" id="IPR036412">
    <property type="entry name" value="HAD-like_sf"/>
</dbReference>
<comment type="subcellular location">
    <subcellularLocation>
        <location evidence="1">Endomembrane system</location>
        <topology evidence="1">Multi-pass membrane protein</topology>
    </subcellularLocation>
</comment>
<evidence type="ECO:0000256" key="12">
    <source>
        <dbReference type="ARBA" id="ARBA00023136"/>
    </source>
</evidence>
<keyword evidence="8" id="KW-0460">Magnesium</keyword>
<dbReference type="GO" id="GO:1990573">
    <property type="term" value="P:potassium ion import across plasma membrane"/>
    <property type="evidence" value="ECO:0007669"/>
    <property type="project" value="TreeGrafter"/>
</dbReference>
<keyword evidence="3" id="KW-0813">Transport</keyword>
<evidence type="ECO:0000256" key="13">
    <source>
        <dbReference type="SAM" id="Phobius"/>
    </source>
</evidence>
<dbReference type="Pfam" id="PF00689">
    <property type="entry name" value="Cation_ATPase_C"/>
    <property type="match status" value="1"/>
</dbReference>
<evidence type="ECO:0000259" key="14">
    <source>
        <dbReference type="SMART" id="SM00831"/>
    </source>
</evidence>
<keyword evidence="4" id="KW-0597">Phosphoprotein</keyword>
<dbReference type="GO" id="GO:0016887">
    <property type="term" value="F:ATP hydrolysis activity"/>
    <property type="evidence" value="ECO:0007669"/>
    <property type="project" value="InterPro"/>
</dbReference>
<dbReference type="Pfam" id="PF19991">
    <property type="entry name" value="HMA_2"/>
    <property type="match status" value="1"/>
</dbReference>
<dbReference type="InterPro" id="IPR023298">
    <property type="entry name" value="ATPase_P-typ_TM_dom_sf"/>
</dbReference>
<dbReference type="Gene3D" id="3.40.50.1000">
    <property type="entry name" value="HAD superfamily/HAD-like"/>
    <property type="match status" value="1"/>
</dbReference>
<dbReference type="GO" id="GO:0005524">
    <property type="term" value="F:ATP binding"/>
    <property type="evidence" value="ECO:0007669"/>
    <property type="project" value="UniProtKB-KW"/>
</dbReference>
<dbReference type="InterPro" id="IPR023214">
    <property type="entry name" value="HAD_sf"/>
</dbReference>
<dbReference type="InterPro" id="IPR004014">
    <property type="entry name" value="ATPase_P-typ_cation-transptr_N"/>
</dbReference>
<dbReference type="SMART" id="SM00831">
    <property type="entry name" value="Cation_ATPase_N"/>
    <property type="match status" value="1"/>
</dbReference>
<reference evidence="15" key="1">
    <citation type="journal article" date="2023" name="Int. J. Syst. Evol. Microbiol.">
        <title>Collibacillus ludicampi gen. nov., sp. nov., a new soil bacterium of the family Alicyclobacillaceae.</title>
        <authorList>
            <person name="Jojima T."/>
            <person name="Ioku Y."/>
            <person name="Fukuta Y."/>
            <person name="Shirasaka N."/>
            <person name="Matsumura Y."/>
            <person name="Mori M."/>
        </authorList>
    </citation>
    <scope>NUCLEOTIDE SEQUENCE</scope>
    <source>
        <strain evidence="15">TP075</strain>
    </source>
</reference>
<keyword evidence="9" id="KW-1278">Translocase</keyword>
<dbReference type="GO" id="GO:0006883">
    <property type="term" value="P:intracellular sodium ion homeostasis"/>
    <property type="evidence" value="ECO:0007669"/>
    <property type="project" value="TreeGrafter"/>
</dbReference>
<evidence type="ECO:0000256" key="2">
    <source>
        <dbReference type="ARBA" id="ARBA00005675"/>
    </source>
</evidence>
<keyword evidence="10 13" id="KW-1133">Transmembrane helix</keyword>
<dbReference type="PANTHER" id="PTHR43294">
    <property type="entry name" value="SODIUM/POTASSIUM-TRANSPORTING ATPASE SUBUNIT ALPHA"/>
    <property type="match status" value="1"/>
</dbReference>
<sequence>MQVSILHRLPGRLRLDIPMMRKNPYVSQTLQMALKGIQGVQEIQCNANTGRALIRYHVNDITENQLINRVRLLVSTGSPLSDTHSQIAATSEKEVMAIPPTFSGYPAVQEKGVHRISQTNVQPDARPTNPYRATAAASLCLLGGLSLKRLLIGRSLLASAPLPFYAAAGFAIAAGYPMVRRAIEGLIGKRSTNPELLFNMAAISLAALRENLIALSAITLMNMAMYRRYNVLPPMDSKITYDPEIDRHSHKMSRFGVWTASLSLLVTRSPLRSLGVLLAANPRPAQLAHRHAWSEAEHEMFARKLPVPKQGNLSTLASARTIVFADGTNLHEDSREWTLRVVQSGLEEDKAITLAASLLKKVEDHPLRSPLLEAVAKEARTLRTPFQVEQTEEGIRGIVGGNEILLGTKAFISTYDIDLTPVLLEERRMRRSGCKVHLLVQDGQILALFGCKQKVSSPWRDSIERWEKKGYLIRCLQREERLPCPFRMITVYELKQEMEEGHPVLLIGEPDSSIDHPNLVTLSLADASKLDDVFAYCTEVREQVKRDLRVVKTWNVMGTGLALMAPITAPFVNLLADTVGLFLLSRQKWQQRFGKNGKREHVSASREEEKKRLNFSDNGSFFHTMEEADVIKAVGGHSTGLTDAEVSFKQKTFGFNRLQATPPPNPVRVFLSQFKDFSTLTLLGATGLSFLMGESFNAFCMGSILVVNALIGTWQELRSAQVLLALKNEDNQLVQTVRNGTEQLVSMEELVPGDLVYLEAGDFVPADLRILECSNLEVNEAMLTGESVPVAKQSNPLAPQTPLAERSNLLYMGTLITRGRAKALVVATGQSTQIGALQDLLHQGEEPPTPLQMRVSQLGKHFVTGAMIAGGIVLAAGLLRGMPPVQLLLSAVTLAASAIPEGLPLTITIALTAGVMRMAKKKTVVRKLASLESLGRITVICSDKTGTLTRNEMTVKELATVGRRVRITGDGYIPEGQFYSSDESVFIPVHQLDDDIRQLLTIGLLCNNASIEKREEKYIPIGDPTEAAIFVAAKKAGLRQETWKRHREIPFDSKNGSMSVVCQGIETNENCLVLTKGSPEVILRKCTHYRKNGEILDLTEEVREDVLAENKRMAEQAFRVLGFAYRPVQDGENLADVSDEALIFVGLMGMMDPVKEDVAASIEEARRLGVKTVMITGDHPVTACAIGKQLGIYKQGDRILSGEELERLSPNELDTLVRKTSIFARVSPEQKLRIVEAYQRCGEVVAMTGDGVNDAPAIRKADVGIAMGSQGTGITKDTAGIVLMEDDFRSIVTGIKEGRTIIGNIRKAIGCLVTGNLAEVFVATTAIVIGLPIPLIPLQILLMNLLTDALPAIVLATDAQSTGEGERHQDVIDRSLYRTILTRGTILGIGALGVFVGALTSGLSLPIAQTMTFATLVAGQLIQTVSWRYLETKPLTGKKDRSLFLAMGGSWLALLAAMYIPGLQRIFGTVALGLPQWVAILAVSGSVTRISARILKRSDSGNSLGQTVQPALAA</sequence>
<feature type="transmembrane region" description="Helical" evidence="13">
    <location>
        <begin position="1339"/>
        <end position="1359"/>
    </location>
</feature>
<evidence type="ECO:0000256" key="1">
    <source>
        <dbReference type="ARBA" id="ARBA00004127"/>
    </source>
</evidence>
<dbReference type="SUPFAM" id="SSF81660">
    <property type="entry name" value="Metal cation-transporting ATPase, ATP-binding domain N"/>
    <property type="match status" value="1"/>
</dbReference>
<feature type="transmembrane region" description="Helical" evidence="13">
    <location>
        <begin position="1411"/>
        <end position="1430"/>
    </location>
</feature>
<dbReference type="RefSeq" id="WP_282200995.1">
    <property type="nucleotide sequence ID" value="NZ_BOQE01000001.1"/>
</dbReference>
<comment type="caution">
    <text evidence="15">The sequence shown here is derived from an EMBL/GenBank/DDBJ whole genome shotgun (WGS) entry which is preliminary data.</text>
</comment>
<dbReference type="FunFam" id="3.40.50.1000:FF:000001">
    <property type="entry name" value="Phospholipid-transporting ATPase IC"/>
    <property type="match status" value="1"/>
</dbReference>
<feature type="transmembrane region" description="Helical" evidence="13">
    <location>
        <begin position="862"/>
        <end position="882"/>
    </location>
</feature>
<dbReference type="InterPro" id="IPR059000">
    <property type="entry name" value="ATPase_P-type_domA"/>
</dbReference>
<dbReference type="PROSITE" id="PS00154">
    <property type="entry name" value="ATPASE_E1_E2"/>
    <property type="match status" value="1"/>
</dbReference>
<dbReference type="GO" id="GO:1902600">
    <property type="term" value="P:proton transmembrane transport"/>
    <property type="evidence" value="ECO:0007669"/>
    <property type="project" value="TreeGrafter"/>
</dbReference>
<dbReference type="Pfam" id="PF00690">
    <property type="entry name" value="Cation_ATPase_N"/>
    <property type="match status" value="1"/>
</dbReference>
<dbReference type="PRINTS" id="PR00119">
    <property type="entry name" value="CATATPASE"/>
</dbReference>
<dbReference type="PRINTS" id="PR00120">
    <property type="entry name" value="HATPASE"/>
</dbReference>
<dbReference type="EMBL" id="BOQE01000001">
    <property type="protein sequence ID" value="GIM48085.1"/>
    <property type="molecule type" value="Genomic_DNA"/>
</dbReference>
<dbReference type="SFLD" id="SFLDS00003">
    <property type="entry name" value="Haloacid_Dehalogenase"/>
    <property type="match status" value="1"/>
</dbReference>
<feature type="transmembrane region" description="Helical" evidence="13">
    <location>
        <begin position="902"/>
        <end position="919"/>
    </location>
</feature>
<feature type="transmembrane region" description="Helical" evidence="13">
    <location>
        <begin position="1380"/>
        <end position="1399"/>
    </location>
</feature>
<gene>
    <name evidence="15" type="ORF">DNHGIG_36340</name>
</gene>
<dbReference type="InterPro" id="IPR008250">
    <property type="entry name" value="ATPase_P-typ_transduc_dom_A_sf"/>
</dbReference>
<dbReference type="SFLD" id="SFLDF00027">
    <property type="entry name" value="p-type_atpase"/>
    <property type="match status" value="1"/>
</dbReference>
<organism evidence="15 16">
    <name type="scientific">Collibacillus ludicampi</name>
    <dbReference type="NCBI Taxonomy" id="2771369"/>
    <lineage>
        <taxon>Bacteria</taxon>
        <taxon>Bacillati</taxon>
        <taxon>Bacillota</taxon>
        <taxon>Bacilli</taxon>
        <taxon>Bacillales</taxon>
        <taxon>Alicyclobacillaceae</taxon>
        <taxon>Collibacillus</taxon>
    </lineage>
</organism>
<keyword evidence="16" id="KW-1185">Reference proteome</keyword>
<evidence type="ECO:0000256" key="6">
    <source>
        <dbReference type="ARBA" id="ARBA00022741"/>
    </source>
</evidence>
<dbReference type="GO" id="GO:0005886">
    <property type="term" value="C:plasma membrane"/>
    <property type="evidence" value="ECO:0007669"/>
    <property type="project" value="TreeGrafter"/>
</dbReference>
<dbReference type="Proteomes" id="UP001057291">
    <property type="component" value="Unassembled WGS sequence"/>
</dbReference>
<dbReference type="InterPro" id="IPR023299">
    <property type="entry name" value="ATPase_P-typ_cyto_dom_N"/>
</dbReference>
<protein>
    <recommendedName>
        <fullName evidence="14">Cation-transporting P-type ATPase N-terminal domain-containing protein</fullName>
    </recommendedName>
</protein>
<keyword evidence="11" id="KW-0406">Ion transport</keyword>
<dbReference type="Gene3D" id="3.40.1110.10">
    <property type="entry name" value="Calcium-transporting ATPase, cytoplasmic domain N"/>
    <property type="match status" value="2"/>
</dbReference>
<dbReference type="GO" id="GO:0012505">
    <property type="term" value="C:endomembrane system"/>
    <property type="evidence" value="ECO:0007669"/>
    <property type="project" value="UniProtKB-SubCell"/>
</dbReference>
<dbReference type="NCBIfam" id="TIGR01494">
    <property type="entry name" value="ATPase_P-type"/>
    <property type="match status" value="2"/>
</dbReference>
<dbReference type="Gene3D" id="2.70.150.10">
    <property type="entry name" value="Calcium-transporting ATPase, cytoplasmic transduction domain A"/>
    <property type="match status" value="1"/>
</dbReference>
<evidence type="ECO:0000313" key="15">
    <source>
        <dbReference type="EMBL" id="GIM48085.1"/>
    </source>
</evidence>
<dbReference type="Gene3D" id="1.20.1110.10">
    <property type="entry name" value="Calcium-transporting ATPase, transmembrane domain"/>
    <property type="match status" value="1"/>
</dbReference>
<dbReference type="GO" id="GO:0036376">
    <property type="term" value="P:sodium ion export across plasma membrane"/>
    <property type="evidence" value="ECO:0007669"/>
    <property type="project" value="TreeGrafter"/>
</dbReference>
<keyword evidence="7" id="KW-0067">ATP-binding</keyword>
<evidence type="ECO:0000256" key="10">
    <source>
        <dbReference type="ARBA" id="ARBA00022989"/>
    </source>
</evidence>
<evidence type="ECO:0000256" key="3">
    <source>
        <dbReference type="ARBA" id="ARBA00022448"/>
    </source>
</evidence>
<dbReference type="InterPro" id="IPR044492">
    <property type="entry name" value="P_typ_ATPase_HD_dom"/>
</dbReference>
<dbReference type="InterPro" id="IPR018303">
    <property type="entry name" value="ATPase_P-typ_P_site"/>
</dbReference>
<proteinExistence type="inferred from homology"/>
<feature type="transmembrane region" description="Helical" evidence="13">
    <location>
        <begin position="1309"/>
        <end position="1333"/>
    </location>
</feature>
<evidence type="ECO:0000256" key="7">
    <source>
        <dbReference type="ARBA" id="ARBA00022840"/>
    </source>
</evidence>
<dbReference type="InterPro" id="IPR006068">
    <property type="entry name" value="ATPase_P-typ_cation-transptr_C"/>
</dbReference>
<dbReference type="Pfam" id="PF13246">
    <property type="entry name" value="Cation_ATPase"/>
    <property type="match status" value="1"/>
</dbReference>
<dbReference type="InterPro" id="IPR001757">
    <property type="entry name" value="P_typ_ATPase"/>
</dbReference>
<evidence type="ECO:0000256" key="8">
    <source>
        <dbReference type="ARBA" id="ARBA00022842"/>
    </source>
</evidence>
<evidence type="ECO:0000256" key="11">
    <source>
        <dbReference type="ARBA" id="ARBA00023065"/>
    </source>
</evidence>
<evidence type="ECO:0000313" key="16">
    <source>
        <dbReference type="Proteomes" id="UP001057291"/>
    </source>
</evidence>
<keyword evidence="6" id="KW-0547">Nucleotide-binding</keyword>
<dbReference type="FunFam" id="2.70.150.10:FF:000160">
    <property type="entry name" value="Sarcoplasmic/endoplasmic reticulum calcium ATPase 1"/>
    <property type="match status" value="1"/>
</dbReference>
<dbReference type="GO" id="GO:0005391">
    <property type="term" value="F:P-type sodium:potassium-exchanging transporter activity"/>
    <property type="evidence" value="ECO:0007669"/>
    <property type="project" value="TreeGrafter"/>
</dbReference>
<dbReference type="InterPro" id="IPR050510">
    <property type="entry name" value="Cation_transp_ATPase_P-type"/>
</dbReference>
<dbReference type="Pfam" id="PF00122">
    <property type="entry name" value="E1-E2_ATPase"/>
    <property type="match status" value="1"/>
</dbReference>
<evidence type="ECO:0000256" key="9">
    <source>
        <dbReference type="ARBA" id="ARBA00022967"/>
    </source>
</evidence>
<accession>A0AAV4LK45</accession>
<evidence type="ECO:0000256" key="5">
    <source>
        <dbReference type="ARBA" id="ARBA00022692"/>
    </source>
</evidence>
<dbReference type="PANTHER" id="PTHR43294:SF20">
    <property type="entry name" value="P-TYPE ATPASE"/>
    <property type="match status" value="1"/>
</dbReference>
<keyword evidence="12 13" id="KW-0472">Membrane</keyword>
<feature type="transmembrane region" description="Helical" evidence="13">
    <location>
        <begin position="1442"/>
        <end position="1460"/>
    </location>
</feature>
<name>A0AAV4LK45_9BACL</name>
<evidence type="ECO:0000256" key="4">
    <source>
        <dbReference type="ARBA" id="ARBA00022553"/>
    </source>
</evidence>
<dbReference type="SUPFAM" id="SSF81653">
    <property type="entry name" value="Calcium ATPase, transduction domain A"/>
    <property type="match status" value="1"/>
</dbReference>
<comment type="similarity">
    <text evidence="2">Belongs to the cation transport ATPase (P-type) (TC 3.A.3) family. Type IIA subfamily.</text>
</comment>
<dbReference type="GO" id="GO:0030007">
    <property type="term" value="P:intracellular potassium ion homeostasis"/>
    <property type="evidence" value="ECO:0007669"/>
    <property type="project" value="TreeGrafter"/>
</dbReference>
<dbReference type="SFLD" id="SFLDG00002">
    <property type="entry name" value="C1.7:_P-type_atpase_like"/>
    <property type="match status" value="1"/>
</dbReference>
<dbReference type="SUPFAM" id="SSF56784">
    <property type="entry name" value="HAD-like"/>
    <property type="match status" value="1"/>
</dbReference>
<dbReference type="SUPFAM" id="SSF81665">
    <property type="entry name" value="Calcium ATPase, transmembrane domain M"/>
    <property type="match status" value="1"/>
</dbReference>
<feature type="domain" description="Cation-transporting P-type ATPase N-terminal" evidence="14">
    <location>
        <begin position="621"/>
        <end position="694"/>
    </location>
</feature>